<dbReference type="PANTHER" id="PTHR13405:SF11">
    <property type="entry name" value="NUCLEAR PORE COMPLEX PROTEIN NUP133"/>
    <property type="match status" value="1"/>
</dbReference>
<evidence type="ECO:0000256" key="4">
    <source>
        <dbReference type="ARBA" id="ARBA00023242"/>
    </source>
</evidence>
<keyword evidence="3" id="KW-0813">Transport</keyword>
<dbReference type="Gene3D" id="2.130.10.10">
    <property type="entry name" value="YVTN repeat-like/Quinoprotein amine dehydrogenase"/>
    <property type="match status" value="1"/>
</dbReference>
<reference evidence="5 6" key="1">
    <citation type="journal article" date="2023" name="Arcadia Sci">
        <title>De novo assembly of a long-read Amblyomma americanum tick genome.</title>
        <authorList>
            <person name="Chou S."/>
            <person name="Poskanzer K.E."/>
            <person name="Rollins M."/>
            <person name="Thuy-Boun P.S."/>
        </authorList>
    </citation>
    <scope>NUCLEOTIDE SEQUENCE [LARGE SCALE GENOMIC DNA]</scope>
    <source>
        <strain evidence="5">F_SG_1</strain>
        <tissue evidence="5">Salivary glands</tissue>
    </source>
</reference>
<dbReference type="InterPro" id="IPR037624">
    <property type="entry name" value="Nup133-like"/>
</dbReference>
<comment type="similarity">
    <text evidence="2">Belongs to the nucleoporin Nup133 family.</text>
</comment>
<protein>
    <submittedName>
        <fullName evidence="5">Uncharacterized protein</fullName>
    </submittedName>
</protein>
<evidence type="ECO:0000256" key="1">
    <source>
        <dbReference type="ARBA" id="ARBA00004123"/>
    </source>
</evidence>
<dbReference type="GO" id="GO:0000972">
    <property type="term" value="P:transcription-dependent tethering of RNA polymerase II gene DNA at nuclear periphery"/>
    <property type="evidence" value="ECO:0007669"/>
    <property type="project" value="TreeGrafter"/>
</dbReference>
<gene>
    <name evidence="5" type="ORF">V5799_020551</name>
</gene>
<keyword evidence="6" id="KW-1185">Reference proteome</keyword>
<dbReference type="AlphaFoldDB" id="A0AAQ4EU49"/>
<accession>A0AAQ4EU49</accession>
<dbReference type="InterPro" id="IPR015943">
    <property type="entry name" value="WD40/YVTN_repeat-like_dom_sf"/>
</dbReference>
<dbReference type="GO" id="GO:0016973">
    <property type="term" value="P:poly(A)+ mRNA export from nucleus"/>
    <property type="evidence" value="ECO:0007669"/>
    <property type="project" value="TreeGrafter"/>
</dbReference>
<evidence type="ECO:0000256" key="2">
    <source>
        <dbReference type="ARBA" id="ARBA00005569"/>
    </source>
</evidence>
<organism evidence="5 6">
    <name type="scientific">Amblyomma americanum</name>
    <name type="common">Lone star tick</name>
    <dbReference type="NCBI Taxonomy" id="6943"/>
    <lineage>
        <taxon>Eukaryota</taxon>
        <taxon>Metazoa</taxon>
        <taxon>Ecdysozoa</taxon>
        <taxon>Arthropoda</taxon>
        <taxon>Chelicerata</taxon>
        <taxon>Arachnida</taxon>
        <taxon>Acari</taxon>
        <taxon>Parasitiformes</taxon>
        <taxon>Ixodida</taxon>
        <taxon>Ixodoidea</taxon>
        <taxon>Ixodidae</taxon>
        <taxon>Amblyomminae</taxon>
        <taxon>Amblyomma</taxon>
    </lineage>
</organism>
<name>A0AAQ4EU49_AMBAM</name>
<keyword evidence="4" id="KW-0539">Nucleus</keyword>
<evidence type="ECO:0000313" key="5">
    <source>
        <dbReference type="EMBL" id="KAK8778108.1"/>
    </source>
</evidence>
<comment type="subcellular location">
    <subcellularLocation>
        <location evidence="1">Nucleus</location>
    </subcellularLocation>
</comment>
<evidence type="ECO:0000313" key="6">
    <source>
        <dbReference type="Proteomes" id="UP001321473"/>
    </source>
</evidence>
<dbReference type="GO" id="GO:0006606">
    <property type="term" value="P:protein import into nucleus"/>
    <property type="evidence" value="ECO:0007669"/>
    <property type="project" value="TreeGrafter"/>
</dbReference>
<dbReference type="Proteomes" id="UP001321473">
    <property type="component" value="Unassembled WGS sequence"/>
</dbReference>
<comment type="caution">
    <text evidence="5">The sequence shown here is derived from an EMBL/GenBank/DDBJ whole genome shotgun (WGS) entry which is preliminary data.</text>
</comment>
<evidence type="ECO:0000256" key="3">
    <source>
        <dbReference type="ARBA" id="ARBA00022448"/>
    </source>
</evidence>
<dbReference type="GO" id="GO:0031080">
    <property type="term" value="C:nuclear pore outer ring"/>
    <property type="evidence" value="ECO:0007669"/>
    <property type="project" value="TreeGrafter"/>
</dbReference>
<dbReference type="EMBL" id="JARKHS020011100">
    <property type="protein sequence ID" value="KAK8778108.1"/>
    <property type="molecule type" value="Genomic_DNA"/>
</dbReference>
<dbReference type="GO" id="GO:0017056">
    <property type="term" value="F:structural constituent of nuclear pore"/>
    <property type="evidence" value="ECO:0007669"/>
    <property type="project" value="InterPro"/>
</dbReference>
<sequence length="255" mass="28746">MVGENRSNTFPMHLKAWCIDMQLSTNGVAILMAALNPQVSQRLYYAIGTVDVRSLGSPANSPASFTDFTVLRFWEQYMEKDEEALLSYKFVLPSAMCPSSFVYSGTKVYCVMSDSDVDDLDVIEFKKDKLLGSGCYEGTPLFFSRVNGNVCIRSVHAPARDASLAVELMLQCSYSLTDDETMEGISVDERNLQKLRSAFALFCQNELLKSQEIVNNIFPRHVELFRNLDSALDTCVSQLGYWLVDDMPVMDPRWT</sequence>
<proteinExistence type="inferred from homology"/>
<dbReference type="PANTHER" id="PTHR13405">
    <property type="entry name" value="NUCLEAR PORE COMPLEX PROTEIN NUP133"/>
    <property type="match status" value="1"/>
</dbReference>
<dbReference type="SUPFAM" id="SSF117289">
    <property type="entry name" value="Nucleoporin domain"/>
    <property type="match status" value="1"/>
</dbReference>